<gene>
    <name evidence="1" type="ORF">ThimaDRAFT_3067</name>
</gene>
<reference evidence="1 2" key="1">
    <citation type="submission" date="2011-06" db="EMBL/GenBank/DDBJ databases">
        <title>The draft genome of Thiocapsa marina 5811.</title>
        <authorList>
            <consortium name="US DOE Joint Genome Institute (JGI-PGF)"/>
            <person name="Lucas S."/>
            <person name="Han J."/>
            <person name="Cheng J.-F."/>
            <person name="Goodwin L."/>
            <person name="Pitluck S."/>
            <person name="Peters L."/>
            <person name="Land M.L."/>
            <person name="Hauser L."/>
            <person name="Vogl K."/>
            <person name="Liu Z."/>
            <person name="Imhoff J."/>
            <person name="Thiel V."/>
            <person name="Frigaard N.-U."/>
            <person name="Bryant D."/>
            <person name="Woyke T.J."/>
        </authorList>
    </citation>
    <scope>NUCLEOTIDE SEQUENCE [LARGE SCALE GENOMIC DNA]</scope>
    <source>
        <strain evidence="1 2">5811</strain>
    </source>
</reference>
<proteinExistence type="predicted"/>
<dbReference type="EMBL" id="AFWV01000010">
    <property type="protein sequence ID" value="EGV17522.1"/>
    <property type="molecule type" value="Genomic_DNA"/>
</dbReference>
<dbReference type="STRING" id="768671.ThimaDRAFT_3067"/>
<dbReference type="Proteomes" id="UP000005459">
    <property type="component" value="Unassembled WGS sequence"/>
</dbReference>
<sequence>MKARLLVDFCNIRGFASVVGICGCRSRRAFMILNFCYFFNRVDSGPYGIHVDMIRHTLY</sequence>
<dbReference type="PROSITE" id="PS51257">
    <property type="entry name" value="PROKAR_LIPOPROTEIN"/>
    <property type="match status" value="1"/>
</dbReference>
<name>F9UDW5_9GAMM</name>
<accession>F9UDW5</accession>
<dbReference type="AlphaFoldDB" id="F9UDW5"/>
<evidence type="ECO:0000313" key="2">
    <source>
        <dbReference type="Proteomes" id="UP000005459"/>
    </source>
</evidence>
<protein>
    <submittedName>
        <fullName evidence="1">Uncharacterized protein</fullName>
    </submittedName>
</protein>
<evidence type="ECO:0000313" key="1">
    <source>
        <dbReference type="EMBL" id="EGV17522.1"/>
    </source>
</evidence>
<organism evidence="1 2">
    <name type="scientific">Thiocapsa marina 5811</name>
    <dbReference type="NCBI Taxonomy" id="768671"/>
    <lineage>
        <taxon>Bacteria</taxon>
        <taxon>Pseudomonadati</taxon>
        <taxon>Pseudomonadota</taxon>
        <taxon>Gammaproteobacteria</taxon>
        <taxon>Chromatiales</taxon>
        <taxon>Chromatiaceae</taxon>
        <taxon>Thiocapsa</taxon>
    </lineage>
</organism>
<keyword evidence="2" id="KW-1185">Reference proteome</keyword>